<evidence type="ECO:0000259" key="1">
    <source>
        <dbReference type="Pfam" id="PF08670"/>
    </source>
</evidence>
<dbReference type="InterPro" id="IPR044830">
    <property type="entry name" value="HD-Zip_III"/>
</dbReference>
<sequence length="153" mass="17861">MKNVDLNNPFFIEHGKIIAQNYKSYFGHDLCNTTHEHIIQDLWQAPFAILSHGNQSDPIFNFGNETALKLFEMDFEDLTKLPSKYSAEPMVQEERDHLLQRVSQHGYIDDYCGIRIASTGRRFKLKNAIVFNLVDNNQQYYGQAAILKEWTYL</sequence>
<dbReference type="EMBL" id="CAKLDM010000001">
    <property type="protein sequence ID" value="CAH0535851.1"/>
    <property type="molecule type" value="Genomic_DNA"/>
</dbReference>
<keyword evidence="3" id="KW-1185">Reference proteome</keyword>
<protein>
    <recommendedName>
        <fullName evidence="1">MEKHLA domain-containing protein</fullName>
    </recommendedName>
</protein>
<dbReference type="Proteomes" id="UP000838748">
    <property type="component" value="Unassembled WGS sequence"/>
</dbReference>
<dbReference type="PANTHER" id="PTHR45950">
    <property type="entry name" value="HOMEOBOX-LEUCINE ZIPPER PROTEIN ATHB-14"/>
    <property type="match status" value="1"/>
</dbReference>
<feature type="domain" description="MEKHLA" evidence="1">
    <location>
        <begin position="13"/>
        <end position="151"/>
    </location>
</feature>
<reference evidence="2" key="1">
    <citation type="submission" date="2021-11" db="EMBL/GenBank/DDBJ databases">
        <authorList>
            <person name="Rodrigo-Torres L."/>
            <person name="Arahal R. D."/>
            <person name="Lucena T."/>
        </authorList>
    </citation>
    <scope>NUCLEOTIDE SEQUENCE</scope>
    <source>
        <strain evidence="2">CECT 7928</strain>
    </source>
</reference>
<organism evidence="2 3">
    <name type="scientific">Vibrio marisflavi CECT 7928</name>
    <dbReference type="NCBI Taxonomy" id="634439"/>
    <lineage>
        <taxon>Bacteria</taxon>
        <taxon>Pseudomonadati</taxon>
        <taxon>Pseudomonadota</taxon>
        <taxon>Gammaproteobacteria</taxon>
        <taxon>Vibrionales</taxon>
        <taxon>Vibrionaceae</taxon>
        <taxon>Vibrio</taxon>
    </lineage>
</organism>
<proteinExistence type="predicted"/>
<comment type="caution">
    <text evidence="2">The sequence shown here is derived from an EMBL/GenBank/DDBJ whole genome shotgun (WGS) entry which is preliminary data.</text>
</comment>
<dbReference type="PANTHER" id="PTHR45950:SF7">
    <property type="entry name" value="HOMEOBOX-LEUCINE ZIPPER PROTEIN ATHB-14"/>
    <property type="match status" value="1"/>
</dbReference>
<dbReference type="Pfam" id="PF08670">
    <property type="entry name" value="MEKHLA"/>
    <property type="match status" value="1"/>
</dbReference>
<dbReference type="RefSeq" id="WP_237359437.1">
    <property type="nucleotide sequence ID" value="NZ_CAKLDM010000001.1"/>
</dbReference>
<accession>A0ABN8DZN0</accession>
<evidence type="ECO:0000313" key="2">
    <source>
        <dbReference type="EMBL" id="CAH0535851.1"/>
    </source>
</evidence>
<evidence type="ECO:0000313" key="3">
    <source>
        <dbReference type="Proteomes" id="UP000838748"/>
    </source>
</evidence>
<dbReference type="InterPro" id="IPR013978">
    <property type="entry name" value="MEKHLA"/>
</dbReference>
<gene>
    <name evidence="2" type="ORF">VMF7928_00017</name>
</gene>
<name>A0ABN8DZN0_9VIBR</name>